<comment type="subcellular location">
    <subcellularLocation>
        <location evidence="2">Membrane</location>
    </subcellularLocation>
</comment>
<dbReference type="SUPFAM" id="SSF47384">
    <property type="entry name" value="Homodimeric domain of signal transducing histidine kinase"/>
    <property type="match status" value="1"/>
</dbReference>
<keyword evidence="7" id="KW-0902">Two-component regulatory system</keyword>
<evidence type="ECO:0000256" key="5">
    <source>
        <dbReference type="ARBA" id="ARBA00022679"/>
    </source>
</evidence>
<dbReference type="Gene3D" id="3.30.565.10">
    <property type="entry name" value="Histidine kinase-like ATPase, C-terminal domain"/>
    <property type="match status" value="1"/>
</dbReference>
<evidence type="ECO:0000256" key="4">
    <source>
        <dbReference type="ARBA" id="ARBA00022553"/>
    </source>
</evidence>
<dbReference type="Pfam" id="PF02518">
    <property type="entry name" value="HATPase_c"/>
    <property type="match status" value="1"/>
</dbReference>
<dbReference type="Gene3D" id="6.10.340.10">
    <property type="match status" value="1"/>
</dbReference>
<evidence type="ECO:0000256" key="7">
    <source>
        <dbReference type="ARBA" id="ARBA00023012"/>
    </source>
</evidence>
<keyword evidence="9" id="KW-1133">Transmembrane helix</keyword>
<dbReference type="InterPro" id="IPR004358">
    <property type="entry name" value="Sig_transdc_His_kin-like_C"/>
</dbReference>
<dbReference type="SUPFAM" id="SSF55874">
    <property type="entry name" value="ATPase domain of HSP90 chaperone/DNA topoisomerase II/histidine kinase"/>
    <property type="match status" value="1"/>
</dbReference>
<dbReference type="EC" id="2.7.13.3" evidence="3"/>
<dbReference type="PANTHER" id="PTHR43711:SF1">
    <property type="entry name" value="HISTIDINE KINASE 1"/>
    <property type="match status" value="1"/>
</dbReference>
<evidence type="ECO:0000256" key="9">
    <source>
        <dbReference type="SAM" id="Phobius"/>
    </source>
</evidence>
<dbReference type="PROSITE" id="PS50885">
    <property type="entry name" value="HAMP"/>
    <property type="match status" value="1"/>
</dbReference>
<evidence type="ECO:0000256" key="2">
    <source>
        <dbReference type="ARBA" id="ARBA00004370"/>
    </source>
</evidence>
<dbReference type="InterPro" id="IPR003661">
    <property type="entry name" value="HisK_dim/P_dom"/>
</dbReference>
<protein>
    <recommendedName>
        <fullName evidence="3">histidine kinase</fullName>
        <ecNumber evidence="3">2.7.13.3</ecNumber>
    </recommendedName>
</protein>
<evidence type="ECO:0000256" key="8">
    <source>
        <dbReference type="SAM" id="Coils"/>
    </source>
</evidence>
<dbReference type="GO" id="GO:0000155">
    <property type="term" value="F:phosphorelay sensor kinase activity"/>
    <property type="evidence" value="ECO:0007669"/>
    <property type="project" value="InterPro"/>
</dbReference>
<organism evidence="12 13">
    <name type="scientific">Maribellus comscasis</name>
    <dbReference type="NCBI Taxonomy" id="2681766"/>
    <lineage>
        <taxon>Bacteria</taxon>
        <taxon>Pseudomonadati</taxon>
        <taxon>Bacteroidota</taxon>
        <taxon>Bacteroidia</taxon>
        <taxon>Marinilabiliales</taxon>
        <taxon>Prolixibacteraceae</taxon>
        <taxon>Maribellus</taxon>
    </lineage>
</organism>
<proteinExistence type="predicted"/>
<sequence length="519" mass="58900">MKIWERIILGFISVIIIMIVVDVSALMNNIEIISRVDDLESSKRIELTQSNKVAYVTQRIKSNLRELFLEIESDKRPHEIAYAEEEVKTYISDLQSSLKILHDATNTGYLLSEDEDELAGEMEELAIIDSLYVLTFDFVAGVNEILDLLDNNETDAAEDYFEYDVEPVSRILQDLISVLVVDVEEEVAWAINQLNLKVRKTIRLGIYLTILSILLSLAIGSYISKSISKPLYKLISGTREIGLGNLEVEVNLDTKGELQLLADSFNDMVRELKARIEAIDKLNEELEESNQTKDKYFSIIAHDLKNPFNVILGFTDLLVENYKDFDEEKRQRIIRELNKSSKVIYDLLENLLTWSRSQSGKIELYPEILSVNSIIDNSVNSYSGVAKQKQITILNNISEETNIYADEFTITVAINNILNNAVKFTPDKGLIVISTIKNKNQIELRIKDTGIGMKSEIIENLFRSKKITSTPGTRREQGTGLGLILIKDFTERNKGNLSIISEPEKGTEFRLLFPAAKSI</sequence>
<evidence type="ECO:0000313" key="12">
    <source>
        <dbReference type="EMBL" id="QGY47925.1"/>
    </source>
</evidence>
<evidence type="ECO:0000256" key="6">
    <source>
        <dbReference type="ARBA" id="ARBA00022777"/>
    </source>
</evidence>
<dbReference type="AlphaFoldDB" id="A0A6I6JY12"/>
<gene>
    <name evidence="12" type="ORF">GM418_30995</name>
</gene>
<dbReference type="SMART" id="SM00387">
    <property type="entry name" value="HATPase_c"/>
    <property type="match status" value="1"/>
</dbReference>
<dbReference type="RefSeq" id="WP_158872228.1">
    <property type="nucleotide sequence ID" value="NZ_CP046401.1"/>
</dbReference>
<dbReference type="EMBL" id="CP046401">
    <property type="protein sequence ID" value="QGY47925.1"/>
    <property type="molecule type" value="Genomic_DNA"/>
</dbReference>
<dbReference type="SMART" id="SM00388">
    <property type="entry name" value="HisKA"/>
    <property type="match status" value="1"/>
</dbReference>
<feature type="transmembrane region" description="Helical" evidence="9">
    <location>
        <begin position="6"/>
        <end position="27"/>
    </location>
</feature>
<dbReference type="Pfam" id="PF00512">
    <property type="entry name" value="HisKA"/>
    <property type="match status" value="1"/>
</dbReference>
<dbReference type="InterPro" id="IPR036097">
    <property type="entry name" value="HisK_dim/P_sf"/>
</dbReference>
<evidence type="ECO:0000313" key="13">
    <source>
        <dbReference type="Proteomes" id="UP000428260"/>
    </source>
</evidence>
<evidence type="ECO:0000256" key="3">
    <source>
        <dbReference type="ARBA" id="ARBA00012438"/>
    </source>
</evidence>
<name>A0A6I6JY12_9BACT</name>
<dbReference type="InterPro" id="IPR036890">
    <property type="entry name" value="HATPase_C_sf"/>
</dbReference>
<dbReference type="SMART" id="SM00304">
    <property type="entry name" value="HAMP"/>
    <property type="match status" value="1"/>
</dbReference>
<comment type="catalytic activity">
    <reaction evidence="1">
        <text>ATP + protein L-histidine = ADP + protein N-phospho-L-histidine.</text>
        <dbReference type="EC" id="2.7.13.3"/>
    </reaction>
</comment>
<dbReference type="InterPro" id="IPR005467">
    <property type="entry name" value="His_kinase_dom"/>
</dbReference>
<dbReference type="InterPro" id="IPR003660">
    <property type="entry name" value="HAMP_dom"/>
</dbReference>
<keyword evidence="6" id="KW-0418">Kinase</keyword>
<dbReference type="CDD" id="cd06225">
    <property type="entry name" value="HAMP"/>
    <property type="match status" value="1"/>
</dbReference>
<dbReference type="CDD" id="cd00082">
    <property type="entry name" value="HisKA"/>
    <property type="match status" value="1"/>
</dbReference>
<feature type="domain" description="HAMP" evidence="11">
    <location>
        <begin position="225"/>
        <end position="277"/>
    </location>
</feature>
<dbReference type="InterPro" id="IPR003594">
    <property type="entry name" value="HATPase_dom"/>
</dbReference>
<keyword evidence="13" id="KW-1185">Reference proteome</keyword>
<feature type="transmembrane region" description="Helical" evidence="9">
    <location>
        <begin position="204"/>
        <end position="223"/>
    </location>
</feature>
<keyword evidence="9" id="KW-0472">Membrane</keyword>
<evidence type="ECO:0000259" key="10">
    <source>
        <dbReference type="PROSITE" id="PS50109"/>
    </source>
</evidence>
<dbReference type="Gene3D" id="1.10.287.130">
    <property type="match status" value="1"/>
</dbReference>
<feature type="domain" description="Histidine kinase" evidence="10">
    <location>
        <begin position="299"/>
        <end position="517"/>
    </location>
</feature>
<dbReference type="SUPFAM" id="SSF158472">
    <property type="entry name" value="HAMP domain-like"/>
    <property type="match status" value="1"/>
</dbReference>
<keyword evidence="4" id="KW-0597">Phosphoprotein</keyword>
<accession>A0A6I6JY12</accession>
<dbReference type="Pfam" id="PF00672">
    <property type="entry name" value="HAMP"/>
    <property type="match status" value="1"/>
</dbReference>
<keyword evidence="8" id="KW-0175">Coiled coil</keyword>
<dbReference type="PANTHER" id="PTHR43711">
    <property type="entry name" value="TWO-COMPONENT HISTIDINE KINASE"/>
    <property type="match status" value="1"/>
</dbReference>
<keyword evidence="9" id="KW-0812">Transmembrane</keyword>
<evidence type="ECO:0000259" key="11">
    <source>
        <dbReference type="PROSITE" id="PS50885"/>
    </source>
</evidence>
<keyword evidence="5" id="KW-0808">Transferase</keyword>
<dbReference type="KEGG" id="mcos:GM418_30995"/>
<evidence type="ECO:0000256" key="1">
    <source>
        <dbReference type="ARBA" id="ARBA00000085"/>
    </source>
</evidence>
<dbReference type="PROSITE" id="PS50109">
    <property type="entry name" value="HIS_KIN"/>
    <property type="match status" value="1"/>
</dbReference>
<feature type="coiled-coil region" evidence="8">
    <location>
        <begin position="269"/>
        <end position="299"/>
    </location>
</feature>
<dbReference type="Proteomes" id="UP000428260">
    <property type="component" value="Chromosome"/>
</dbReference>
<dbReference type="GO" id="GO:0016020">
    <property type="term" value="C:membrane"/>
    <property type="evidence" value="ECO:0007669"/>
    <property type="project" value="UniProtKB-SubCell"/>
</dbReference>
<dbReference type="PRINTS" id="PR00344">
    <property type="entry name" value="BCTRLSENSOR"/>
</dbReference>
<reference evidence="12 13" key="1">
    <citation type="submission" date="2019-11" db="EMBL/GenBank/DDBJ databases">
        <authorList>
            <person name="Zheng R.K."/>
            <person name="Sun C.M."/>
        </authorList>
    </citation>
    <scope>NUCLEOTIDE SEQUENCE [LARGE SCALE GENOMIC DNA]</scope>
    <source>
        <strain evidence="12 13">WC007</strain>
    </source>
</reference>
<dbReference type="InterPro" id="IPR050736">
    <property type="entry name" value="Sensor_HK_Regulatory"/>
</dbReference>